<organism evidence="1 2">
    <name type="scientific">Acidocella aquatica</name>
    <dbReference type="NCBI Taxonomy" id="1922313"/>
    <lineage>
        <taxon>Bacteria</taxon>
        <taxon>Pseudomonadati</taxon>
        <taxon>Pseudomonadota</taxon>
        <taxon>Alphaproteobacteria</taxon>
        <taxon>Acetobacterales</taxon>
        <taxon>Acidocellaceae</taxon>
        <taxon>Acidocella</taxon>
    </lineage>
</organism>
<name>A0ABQ6A9A1_9PROT</name>
<dbReference type="Proteomes" id="UP001156641">
    <property type="component" value="Unassembled WGS sequence"/>
</dbReference>
<protein>
    <submittedName>
        <fullName evidence="1">Uncharacterized protein</fullName>
    </submittedName>
</protein>
<evidence type="ECO:0000313" key="1">
    <source>
        <dbReference type="EMBL" id="GLR68794.1"/>
    </source>
</evidence>
<proteinExistence type="predicted"/>
<gene>
    <name evidence="1" type="ORF">GCM10010909_34760</name>
</gene>
<accession>A0ABQ6A9A1</accession>
<comment type="caution">
    <text evidence="1">The sequence shown here is derived from an EMBL/GenBank/DDBJ whole genome shotgun (WGS) entry which is preliminary data.</text>
</comment>
<sequence length="113" mass="11949">MGNANDTRIQVLFGAAPGAMDAVLLEEGLEPPKQGYVIRFALAKPGHFPGCFCCQPRGPIATALGQLFRDRATGKAPYFKRLTILASPAGEAAAREALTGDAVSRARYSLENA</sequence>
<reference evidence="2" key="1">
    <citation type="journal article" date="2019" name="Int. J. Syst. Evol. Microbiol.">
        <title>The Global Catalogue of Microorganisms (GCM) 10K type strain sequencing project: providing services to taxonomists for standard genome sequencing and annotation.</title>
        <authorList>
            <consortium name="The Broad Institute Genomics Platform"/>
            <consortium name="The Broad Institute Genome Sequencing Center for Infectious Disease"/>
            <person name="Wu L."/>
            <person name="Ma J."/>
        </authorList>
    </citation>
    <scope>NUCLEOTIDE SEQUENCE [LARGE SCALE GENOMIC DNA]</scope>
    <source>
        <strain evidence="2">NBRC 112502</strain>
    </source>
</reference>
<dbReference type="RefSeq" id="WP_284259651.1">
    <property type="nucleotide sequence ID" value="NZ_BSOS01000094.1"/>
</dbReference>
<keyword evidence="2" id="KW-1185">Reference proteome</keyword>
<evidence type="ECO:0000313" key="2">
    <source>
        <dbReference type="Proteomes" id="UP001156641"/>
    </source>
</evidence>
<dbReference type="EMBL" id="BSOS01000094">
    <property type="protein sequence ID" value="GLR68794.1"/>
    <property type="molecule type" value="Genomic_DNA"/>
</dbReference>